<dbReference type="KEGG" id="mtw:CQW49_23080"/>
<dbReference type="RefSeq" id="WP_099832062.1">
    <property type="nucleotide sequence ID" value="NZ_CP023739.1"/>
</dbReference>
<dbReference type="Gene3D" id="3.40.50.150">
    <property type="entry name" value="Vaccinia Virus protein VP39"/>
    <property type="match status" value="1"/>
</dbReference>
<keyword evidence="2" id="KW-1185">Reference proteome</keyword>
<organism evidence="1 2">
    <name type="scientific">Methylosinus trichosporium (strain ATCC 35070 / NCIMB 11131 / UNIQEM 75 / OB3b)</name>
    <dbReference type="NCBI Taxonomy" id="595536"/>
    <lineage>
        <taxon>Bacteria</taxon>
        <taxon>Pseudomonadati</taxon>
        <taxon>Pseudomonadota</taxon>
        <taxon>Alphaproteobacteria</taxon>
        <taxon>Hyphomicrobiales</taxon>
        <taxon>Methylocystaceae</taxon>
        <taxon>Methylosinus</taxon>
    </lineage>
</organism>
<protein>
    <recommendedName>
        <fullName evidence="3">Class I SAM-dependent methyltransferase</fullName>
    </recommendedName>
</protein>
<evidence type="ECO:0000313" key="1">
    <source>
        <dbReference type="EMBL" id="ATQ70846.1"/>
    </source>
</evidence>
<gene>
    <name evidence="1" type="ORF">CQW49_23080</name>
</gene>
<evidence type="ECO:0000313" key="2">
    <source>
        <dbReference type="Proteomes" id="UP000230709"/>
    </source>
</evidence>
<dbReference type="Pfam" id="PF13578">
    <property type="entry name" value="Methyltransf_24"/>
    <property type="match status" value="1"/>
</dbReference>
<dbReference type="Proteomes" id="UP000230709">
    <property type="component" value="Plasmid pOB3b2"/>
</dbReference>
<reference evidence="2" key="1">
    <citation type="submission" date="2017-10" db="EMBL/GenBank/DDBJ databases">
        <title>Completed PacBio SMRT sequence of Methylosinus trichosporium OB3b reveals presence of a third large plasmid.</title>
        <authorList>
            <person name="Charles T.C."/>
            <person name="Lynch M.D.J."/>
            <person name="Heil J.R."/>
            <person name="Cheng J."/>
        </authorList>
    </citation>
    <scope>NUCLEOTIDE SEQUENCE [LARGE SCALE GENOMIC DNA]</scope>
    <source>
        <strain evidence="2">OB3b</strain>
        <plasmid evidence="2">pob3b2</plasmid>
    </source>
</reference>
<proteinExistence type="predicted"/>
<dbReference type="EMBL" id="CP023739">
    <property type="protein sequence ID" value="ATQ70846.1"/>
    <property type="molecule type" value="Genomic_DNA"/>
</dbReference>
<sequence length="215" mass="24252">MKLSELEPQIASLPATSAKAGAQLYQFVLDNPIYDIVEVGTFHGKSACYMAAALQEKGRGSVTSLDVPVSLTFQPNAETLSQSLGLSDYVKPMRAHFGSHWLLRHMIANSTVDGACTHRFDLAFIDGYHSWEQAGLDFFLIDKLLRPGGWIIFDDMRWCFRDSPSWSQRSASFPEDYRAAPHVLDVFDLLVRQHPGYENLRDDGRWGWAQKAQAR</sequence>
<evidence type="ECO:0008006" key="3">
    <source>
        <dbReference type="Google" id="ProtNLM"/>
    </source>
</evidence>
<accession>A0A2D2D750</accession>
<dbReference type="InterPro" id="IPR029063">
    <property type="entry name" value="SAM-dependent_MTases_sf"/>
</dbReference>
<geneLocation type="plasmid" evidence="2">
    <name>pob3b2</name>
</geneLocation>
<dbReference type="AlphaFoldDB" id="A0A2D2D750"/>
<name>A0A2D2D750_METT3</name>
<keyword evidence="1" id="KW-0614">Plasmid</keyword>
<dbReference type="SUPFAM" id="SSF53335">
    <property type="entry name" value="S-adenosyl-L-methionine-dependent methyltransferases"/>
    <property type="match status" value="1"/>
</dbReference>